<name>A0A6A6KUJ7_HEVBR</name>
<proteinExistence type="predicted"/>
<evidence type="ECO:0000313" key="2">
    <source>
        <dbReference type="EMBL" id="KAF2292690.1"/>
    </source>
</evidence>
<keyword evidence="3" id="KW-1185">Reference proteome</keyword>
<gene>
    <name evidence="2" type="ORF">GH714_026733</name>
</gene>
<comment type="caution">
    <text evidence="2">The sequence shown here is derived from an EMBL/GenBank/DDBJ whole genome shotgun (WGS) entry which is preliminary data.</text>
</comment>
<reference evidence="2 3" key="1">
    <citation type="journal article" date="2020" name="Mol. Plant">
        <title>The Chromosome-Based Rubber Tree Genome Provides New Insights into Spurge Genome Evolution and Rubber Biosynthesis.</title>
        <authorList>
            <person name="Liu J."/>
            <person name="Shi C."/>
            <person name="Shi C.C."/>
            <person name="Li W."/>
            <person name="Zhang Q.J."/>
            <person name="Zhang Y."/>
            <person name="Li K."/>
            <person name="Lu H.F."/>
            <person name="Shi C."/>
            <person name="Zhu S.T."/>
            <person name="Xiao Z.Y."/>
            <person name="Nan H."/>
            <person name="Yue Y."/>
            <person name="Zhu X.G."/>
            <person name="Wu Y."/>
            <person name="Hong X.N."/>
            <person name="Fan G.Y."/>
            <person name="Tong Y."/>
            <person name="Zhang D."/>
            <person name="Mao C.L."/>
            <person name="Liu Y.L."/>
            <person name="Hao S.J."/>
            <person name="Liu W.Q."/>
            <person name="Lv M.Q."/>
            <person name="Zhang H.B."/>
            <person name="Liu Y."/>
            <person name="Hu-Tang G.R."/>
            <person name="Wang J.P."/>
            <person name="Wang J.H."/>
            <person name="Sun Y.H."/>
            <person name="Ni S.B."/>
            <person name="Chen W.B."/>
            <person name="Zhang X.C."/>
            <person name="Jiao Y.N."/>
            <person name="Eichler E.E."/>
            <person name="Li G.H."/>
            <person name="Liu X."/>
            <person name="Gao L.Z."/>
        </authorList>
    </citation>
    <scope>NUCLEOTIDE SEQUENCE [LARGE SCALE GENOMIC DNA]</scope>
    <source>
        <strain evidence="3">cv. GT1</strain>
        <tissue evidence="2">Leaf</tissue>
    </source>
</reference>
<feature type="compositionally biased region" description="Basic and acidic residues" evidence="1">
    <location>
        <begin position="20"/>
        <end position="32"/>
    </location>
</feature>
<sequence>MEVGKGVEAGPSTAGVVSETQERQKKMTEKAPAETVIDDGEEEEDNGIPVAGFVLGLCFLSRNRLKKTRAQGCAYEKLLEKISYARVTTRCTEGKLSADESRYGASSQKEEPEMIS</sequence>
<feature type="region of interest" description="Disordered" evidence="1">
    <location>
        <begin position="95"/>
        <end position="116"/>
    </location>
</feature>
<feature type="compositionally biased region" description="Acidic residues" evidence="1">
    <location>
        <begin position="36"/>
        <end position="45"/>
    </location>
</feature>
<dbReference type="AlphaFoldDB" id="A0A6A6KUJ7"/>
<accession>A0A6A6KUJ7</accession>
<dbReference type="Proteomes" id="UP000467840">
    <property type="component" value="Chromosome 13"/>
</dbReference>
<feature type="region of interest" description="Disordered" evidence="1">
    <location>
        <begin position="1"/>
        <end position="45"/>
    </location>
</feature>
<dbReference type="EMBL" id="JAAGAX010000014">
    <property type="protein sequence ID" value="KAF2292690.1"/>
    <property type="molecule type" value="Genomic_DNA"/>
</dbReference>
<evidence type="ECO:0000313" key="3">
    <source>
        <dbReference type="Proteomes" id="UP000467840"/>
    </source>
</evidence>
<organism evidence="2 3">
    <name type="scientific">Hevea brasiliensis</name>
    <name type="common">Para rubber tree</name>
    <name type="synonym">Siphonia brasiliensis</name>
    <dbReference type="NCBI Taxonomy" id="3981"/>
    <lineage>
        <taxon>Eukaryota</taxon>
        <taxon>Viridiplantae</taxon>
        <taxon>Streptophyta</taxon>
        <taxon>Embryophyta</taxon>
        <taxon>Tracheophyta</taxon>
        <taxon>Spermatophyta</taxon>
        <taxon>Magnoliopsida</taxon>
        <taxon>eudicotyledons</taxon>
        <taxon>Gunneridae</taxon>
        <taxon>Pentapetalae</taxon>
        <taxon>rosids</taxon>
        <taxon>fabids</taxon>
        <taxon>Malpighiales</taxon>
        <taxon>Euphorbiaceae</taxon>
        <taxon>Crotonoideae</taxon>
        <taxon>Micrandreae</taxon>
        <taxon>Hevea</taxon>
    </lineage>
</organism>
<evidence type="ECO:0000256" key="1">
    <source>
        <dbReference type="SAM" id="MobiDB-lite"/>
    </source>
</evidence>
<protein>
    <submittedName>
        <fullName evidence="2">Uncharacterized protein</fullName>
    </submittedName>
</protein>